<dbReference type="EMBL" id="CP038637">
    <property type="protein sequence ID" value="QBY56024.1"/>
    <property type="molecule type" value="Genomic_DNA"/>
</dbReference>
<gene>
    <name evidence="3" type="ORF">E0W60_33760</name>
</gene>
<dbReference type="InterPro" id="IPR000119">
    <property type="entry name" value="Hist_DNA-bd"/>
</dbReference>
<evidence type="ECO:0000313" key="4">
    <source>
        <dbReference type="Proteomes" id="UP000295294"/>
    </source>
</evidence>
<sequence>MRQTTKSLVFALYSALHSYHRARILSRNATRLLKGDRVERMARNPQTGEEIKVSAAKTVKFNAGQKFKDPSTNN</sequence>
<dbReference type="PRINTS" id="PR01727">
    <property type="entry name" value="DNABINDINGHU"/>
</dbReference>
<reference evidence="3 4" key="1">
    <citation type="submission" date="2019-03" db="EMBL/GenBank/DDBJ databases">
        <title>Efficiently degradation of phenoxyalkanoic acid herbicides by Cupriavidus oxalaticus strain X32.</title>
        <authorList>
            <person name="Sheng X."/>
        </authorList>
    </citation>
    <scope>NUCLEOTIDE SEQUENCE [LARGE SCALE GENOMIC DNA]</scope>
    <source>
        <strain evidence="3 4">X32</strain>
        <plasmid evidence="3 4">unnamed2</plasmid>
    </source>
</reference>
<dbReference type="Pfam" id="PF00216">
    <property type="entry name" value="Bac_DNA_binding"/>
    <property type="match status" value="1"/>
</dbReference>
<geneLocation type="plasmid" evidence="3">
    <name>unnamed2</name>
</geneLocation>
<keyword evidence="3" id="KW-0614">Plasmid</keyword>
<evidence type="ECO:0000313" key="3">
    <source>
        <dbReference type="EMBL" id="QBY56024.1"/>
    </source>
</evidence>
<dbReference type="GO" id="GO:0030527">
    <property type="term" value="F:structural constituent of chromatin"/>
    <property type="evidence" value="ECO:0007669"/>
    <property type="project" value="InterPro"/>
</dbReference>
<dbReference type="SUPFAM" id="SSF47729">
    <property type="entry name" value="IHF-like DNA-binding proteins"/>
    <property type="match status" value="1"/>
</dbReference>
<accession>A0A4P7LIF8</accession>
<organism evidence="3 4">
    <name type="scientific">Cupriavidus oxalaticus</name>
    <dbReference type="NCBI Taxonomy" id="96344"/>
    <lineage>
        <taxon>Bacteria</taxon>
        <taxon>Pseudomonadati</taxon>
        <taxon>Pseudomonadota</taxon>
        <taxon>Betaproteobacteria</taxon>
        <taxon>Burkholderiales</taxon>
        <taxon>Burkholderiaceae</taxon>
        <taxon>Cupriavidus</taxon>
    </lineage>
</organism>
<evidence type="ECO:0008006" key="5">
    <source>
        <dbReference type="Google" id="ProtNLM"/>
    </source>
</evidence>
<dbReference type="InterPro" id="IPR010992">
    <property type="entry name" value="IHF-like_DNA-bd_dom_sf"/>
</dbReference>
<dbReference type="GO" id="GO:0003677">
    <property type="term" value="F:DNA binding"/>
    <property type="evidence" value="ECO:0007669"/>
    <property type="project" value="UniProtKB-KW"/>
</dbReference>
<name>A0A4P7LIF8_9BURK</name>
<keyword evidence="2" id="KW-0238">DNA-binding</keyword>
<dbReference type="Gene3D" id="4.10.520.10">
    <property type="entry name" value="IHF-like DNA-binding proteins"/>
    <property type="match status" value="1"/>
</dbReference>
<comment type="similarity">
    <text evidence="1">Belongs to the bacterial histone-like protein family.</text>
</comment>
<evidence type="ECO:0000256" key="1">
    <source>
        <dbReference type="ARBA" id="ARBA00010529"/>
    </source>
</evidence>
<dbReference type="KEGG" id="cox:E0W60_33760"/>
<dbReference type="OrthoDB" id="9799835at2"/>
<dbReference type="Proteomes" id="UP000295294">
    <property type="component" value="Plasmid unnamed2"/>
</dbReference>
<dbReference type="AlphaFoldDB" id="A0A4P7LIF8"/>
<proteinExistence type="inferred from homology"/>
<evidence type="ECO:0000256" key="2">
    <source>
        <dbReference type="ARBA" id="ARBA00023125"/>
    </source>
</evidence>
<protein>
    <recommendedName>
        <fullName evidence="5">HU family DNA-binding protein</fullName>
    </recommendedName>
</protein>